<sequence length="828" mass="91662">MSAITDIRCVLTQKALDALCDKFHIPEEVHPVLPKQNDTMHEKPAGKIRLCTRFFDYANFRLPLSTFLVDVLRHFHINISQLFVIGAAKSGWMSFSKHSDNAPVCYTKPLDSLKNWNNHFFWVDDFVCPASFPWHTAKHVTRDPDPAAADFNAQDYTTLVAYPSSFWKFLETFMCLVGLSRHYTLDEETYPRFLHKNEEGGNRYFCFHPYPKSYQIAPDCADSELEASVERLFDEGGSGTQTEQGDSTKGGLDVNIQPVVKAANTVLEDAAPMQARRQGKKICGGKFRSALQRLLARAMLNAKVGVAAIPTLPFVTASVSSTSEREDEDHTDSAEVDSLVRSSAHMMTTATAFTSMVDCALVAKEKPVKPSLFSVDSSSASGADPNTGVFLDLTGSDFLVGGIHTIIDPDTDLQKVRMRVEYNIKERRRLKSIVEKQDELLKARDGEIENLKAQLLLKEMEATKATRLRAQTSNLEAVEKFFRDEVNTLKERNIILEKERNALDLKVTDLEALVVGKERDLIDLNAQLTFVKSQNDNLADRISSAGLQEKITVYDNCMEQLEKFQDDRMKVVNDKLAKLDSDLTEMACHLEENFYPYLLNTISDQRWLLTHGLKLFLIKCLNSSTYLTALGAAISRAIKKGMQSGLTADIDHGREGKSLANVAAYNPDAKADFNSALQNFREVDFHLLAEIKSHKDASTEDIMNVLCLEDALVDAPGMNDLQPDIEQENIASQRSAFIGVWTPLSKPLSIASLMGEACTSGVVPAASVSITALSTTFASASSIPPISIDDYEIVSVDGQEGAGTDGRAVVDGNVAPFLNVDDVQLNIP</sequence>
<gene>
    <name evidence="1" type="ORF">Tci_030336</name>
</gene>
<comment type="caution">
    <text evidence="1">The sequence shown here is derived from an EMBL/GenBank/DDBJ whole genome shotgun (WGS) entry which is preliminary data.</text>
</comment>
<organism evidence="1">
    <name type="scientific">Tanacetum cinerariifolium</name>
    <name type="common">Dalmatian daisy</name>
    <name type="synonym">Chrysanthemum cinerariifolium</name>
    <dbReference type="NCBI Taxonomy" id="118510"/>
    <lineage>
        <taxon>Eukaryota</taxon>
        <taxon>Viridiplantae</taxon>
        <taxon>Streptophyta</taxon>
        <taxon>Embryophyta</taxon>
        <taxon>Tracheophyta</taxon>
        <taxon>Spermatophyta</taxon>
        <taxon>Magnoliopsida</taxon>
        <taxon>eudicotyledons</taxon>
        <taxon>Gunneridae</taxon>
        <taxon>Pentapetalae</taxon>
        <taxon>asterids</taxon>
        <taxon>campanulids</taxon>
        <taxon>Asterales</taxon>
        <taxon>Asteraceae</taxon>
        <taxon>Asteroideae</taxon>
        <taxon>Anthemideae</taxon>
        <taxon>Anthemidinae</taxon>
        <taxon>Tanacetum</taxon>
    </lineage>
</organism>
<protein>
    <recommendedName>
        <fullName evidence="2">Transposase (Putative), gypsy type</fullName>
    </recommendedName>
</protein>
<evidence type="ECO:0008006" key="2">
    <source>
        <dbReference type="Google" id="ProtNLM"/>
    </source>
</evidence>
<evidence type="ECO:0000313" key="1">
    <source>
        <dbReference type="EMBL" id="GEU58358.1"/>
    </source>
</evidence>
<name>A0A6L2L9E2_TANCI</name>
<dbReference type="AlphaFoldDB" id="A0A6L2L9E2"/>
<accession>A0A6L2L9E2</accession>
<dbReference type="PANTHER" id="PTHR31099">
    <property type="entry name" value="OS06G0165300 PROTEIN"/>
    <property type="match status" value="1"/>
</dbReference>
<dbReference type="PANTHER" id="PTHR31099:SF41">
    <property type="entry name" value="TRANSPOSASE (PUTATIVE), GYPSY TYPE-RELATED"/>
    <property type="match status" value="1"/>
</dbReference>
<reference evidence="1" key="1">
    <citation type="journal article" date="2019" name="Sci. Rep.">
        <title>Draft genome of Tanacetum cinerariifolium, the natural source of mosquito coil.</title>
        <authorList>
            <person name="Yamashiro T."/>
            <person name="Shiraishi A."/>
            <person name="Satake H."/>
            <person name="Nakayama K."/>
        </authorList>
    </citation>
    <scope>NUCLEOTIDE SEQUENCE</scope>
</reference>
<proteinExistence type="predicted"/>
<dbReference type="EMBL" id="BKCJ010003988">
    <property type="protein sequence ID" value="GEU58358.1"/>
    <property type="molecule type" value="Genomic_DNA"/>
</dbReference>